<reference evidence="3 4" key="1">
    <citation type="submission" date="2021-06" db="EMBL/GenBank/DDBJ databases">
        <title>Complete genome of Haloferula helveola possessing various polysaccharide degrading enzymes.</title>
        <authorList>
            <person name="Takami H."/>
            <person name="Huang C."/>
            <person name="Hamasaki K."/>
        </authorList>
    </citation>
    <scope>NUCLEOTIDE SEQUENCE [LARGE SCALE GENOMIC DNA]</scope>
    <source>
        <strain evidence="3 4">CN-1</strain>
    </source>
</reference>
<dbReference type="Proteomes" id="UP001374893">
    <property type="component" value="Chromosome"/>
</dbReference>
<evidence type="ECO:0000313" key="4">
    <source>
        <dbReference type="Proteomes" id="UP001374893"/>
    </source>
</evidence>
<gene>
    <name evidence="3" type="ORF">HAHE_26510</name>
</gene>
<keyword evidence="2" id="KW-0472">Membrane</keyword>
<proteinExistence type="predicted"/>
<dbReference type="EMBL" id="AP024702">
    <property type="protein sequence ID" value="BCX48743.1"/>
    <property type="molecule type" value="Genomic_DNA"/>
</dbReference>
<keyword evidence="4" id="KW-1185">Reference proteome</keyword>
<accession>A0ABN6H9V1</accession>
<feature type="coiled-coil region" evidence="1">
    <location>
        <begin position="106"/>
        <end position="137"/>
    </location>
</feature>
<evidence type="ECO:0000256" key="2">
    <source>
        <dbReference type="SAM" id="Phobius"/>
    </source>
</evidence>
<protein>
    <submittedName>
        <fullName evidence="3">Uncharacterized protein</fullName>
    </submittedName>
</protein>
<keyword evidence="1" id="KW-0175">Coiled coil</keyword>
<name>A0ABN6H9V1_9BACT</name>
<evidence type="ECO:0000256" key="1">
    <source>
        <dbReference type="SAM" id="Coils"/>
    </source>
</evidence>
<sequence>MLDRIVTQLELRDRWNLGLEAAVARLNRHVEIELSPHSQVIELRVVADDAGDAVAICEAVERNFRSQLAASITTNRQTLEAAVTAQRARVREERRVLTQIERNRPFEKAKEEKEAALLKLRNEERLLANQIECLEQSAGDGLVSYASAIQPAGHHLRVLETQLLHTRFDIANLRSKGLSDGHPLLLTLNAIQDGVATDLAEEIEAMRLRKRLRLTELATEIQQVEASPPDLPEDTGCYGYDDPEANLLEATAALGVLTASLALERHQPDPTSAFHNIGNSYLVPKRLGLPTWILVSSGAVLGIMVSAIGWQRHKIHAKT</sequence>
<organism evidence="3 4">
    <name type="scientific">Haloferula helveola</name>
    <dbReference type="NCBI Taxonomy" id="490095"/>
    <lineage>
        <taxon>Bacteria</taxon>
        <taxon>Pseudomonadati</taxon>
        <taxon>Verrucomicrobiota</taxon>
        <taxon>Verrucomicrobiia</taxon>
        <taxon>Verrucomicrobiales</taxon>
        <taxon>Verrucomicrobiaceae</taxon>
        <taxon>Haloferula</taxon>
    </lineage>
</organism>
<evidence type="ECO:0000313" key="3">
    <source>
        <dbReference type="EMBL" id="BCX48743.1"/>
    </source>
</evidence>
<keyword evidence="2" id="KW-0812">Transmembrane</keyword>
<keyword evidence="2" id="KW-1133">Transmembrane helix</keyword>
<dbReference type="RefSeq" id="WP_338685091.1">
    <property type="nucleotide sequence ID" value="NZ_AP024702.1"/>
</dbReference>
<feature type="transmembrane region" description="Helical" evidence="2">
    <location>
        <begin position="289"/>
        <end position="310"/>
    </location>
</feature>